<dbReference type="Gene3D" id="3.40.50.1110">
    <property type="entry name" value="SGNH hydrolase"/>
    <property type="match status" value="1"/>
</dbReference>
<evidence type="ECO:0000313" key="5">
    <source>
        <dbReference type="EMBL" id="OXY85254.1"/>
    </source>
</evidence>
<evidence type="ECO:0000256" key="1">
    <source>
        <dbReference type="PIRSR" id="PIRSR637460-1"/>
    </source>
</evidence>
<dbReference type="Pfam" id="PF13472">
    <property type="entry name" value="Lipase_GDSL_2"/>
    <property type="match status" value="1"/>
</dbReference>
<dbReference type="AlphaFoldDB" id="A0A233RPE0"/>
<feature type="disulfide bond" evidence="2">
    <location>
        <begin position="186"/>
        <end position="233"/>
    </location>
</feature>
<dbReference type="Proteomes" id="UP000215483">
    <property type="component" value="Unassembled WGS sequence"/>
</dbReference>
<comment type="caution">
    <text evidence="5">The sequence shown here is derived from an EMBL/GenBank/DDBJ whole genome shotgun (WGS) entry which is preliminary data.</text>
</comment>
<dbReference type="GO" id="GO:0004806">
    <property type="term" value="F:triacylglycerol lipase activity"/>
    <property type="evidence" value="ECO:0007669"/>
    <property type="project" value="TreeGrafter"/>
</dbReference>
<keyword evidence="2" id="KW-1015">Disulfide bond</keyword>
<dbReference type="GO" id="GO:0019433">
    <property type="term" value="P:triglyceride catabolic process"/>
    <property type="evidence" value="ECO:0007669"/>
    <property type="project" value="TreeGrafter"/>
</dbReference>
<gene>
    <name evidence="5" type="ORF">BEK98_45960</name>
</gene>
<protein>
    <submittedName>
        <fullName evidence="5">Lipase</fullName>
    </submittedName>
</protein>
<dbReference type="PANTHER" id="PTHR37981:SF1">
    <property type="entry name" value="SGNH HYDROLASE-TYPE ESTERASE DOMAIN-CONTAINING PROTEIN"/>
    <property type="match status" value="1"/>
</dbReference>
<feature type="active site" description="Nucleophile" evidence="1">
    <location>
        <position position="45"/>
    </location>
</feature>
<name>A0A233RPE0_STRDA</name>
<evidence type="ECO:0000256" key="3">
    <source>
        <dbReference type="SAM" id="SignalP"/>
    </source>
</evidence>
<feature type="disulfide bond" evidence="2">
    <location>
        <begin position="62"/>
        <end position="87"/>
    </location>
</feature>
<dbReference type="CDD" id="cd01823">
    <property type="entry name" value="SEST_like"/>
    <property type="match status" value="1"/>
</dbReference>
<dbReference type="InterPro" id="IPR013830">
    <property type="entry name" value="SGNH_hydro"/>
</dbReference>
<feature type="active site" evidence="1">
    <location>
        <position position="252"/>
    </location>
</feature>
<dbReference type="InterPro" id="IPR036514">
    <property type="entry name" value="SGNH_hydro_sf"/>
</dbReference>
<dbReference type="InterPro" id="IPR037460">
    <property type="entry name" value="SEST-like"/>
</dbReference>
<feature type="disulfide bond" evidence="2">
    <location>
        <begin position="128"/>
        <end position="136"/>
    </location>
</feature>
<feature type="chain" id="PRO_5038817685" evidence="3">
    <location>
        <begin position="24"/>
        <end position="270"/>
    </location>
</feature>
<keyword evidence="6" id="KW-1185">Reference proteome</keyword>
<organism evidence="5 6">
    <name type="scientific">Streptomyces diastatochromogenes</name>
    <dbReference type="NCBI Taxonomy" id="42236"/>
    <lineage>
        <taxon>Bacteria</taxon>
        <taxon>Bacillati</taxon>
        <taxon>Actinomycetota</taxon>
        <taxon>Actinomycetes</taxon>
        <taxon>Kitasatosporales</taxon>
        <taxon>Streptomycetaceae</taxon>
        <taxon>Streptomyces</taxon>
    </lineage>
</organism>
<dbReference type="EMBL" id="MCGQ01000135">
    <property type="protein sequence ID" value="OXY85254.1"/>
    <property type="molecule type" value="Genomic_DNA"/>
</dbReference>
<dbReference type="SUPFAM" id="SSF52266">
    <property type="entry name" value="SGNH hydrolase"/>
    <property type="match status" value="1"/>
</dbReference>
<dbReference type="RefSeq" id="WP_094222942.1">
    <property type="nucleotide sequence ID" value="NZ_MCGQ01000135.1"/>
</dbReference>
<feature type="domain" description="SGNH hydrolase-type esterase" evidence="4">
    <location>
        <begin position="41"/>
        <end position="258"/>
    </location>
</feature>
<reference evidence="5 6" key="1">
    <citation type="submission" date="2016-07" db="EMBL/GenBank/DDBJ databases">
        <title>Draft genome of Streptomyces diastatochromogenes.</title>
        <authorList>
            <person name="Podduturi R."/>
            <person name="Lukassen M.B."/>
            <person name="Clausen N."/>
            <person name="Nielsen J.L."/>
            <person name="Jorgensen N.O."/>
        </authorList>
    </citation>
    <scope>NUCLEOTIDE SEQUENCE [LARGE SCALE GENOMIC DNA]</scope>
    <source>
        <strain evidence="5 6">DSM 40608</strain>
    </source>
</reference>
<dbReference type="PANTHER" id="PTHR37981">
    <property type="entry name" value="LIPASE 2"/>
    <property type="match status" value="1"/>
</dbReference>
<dbReference type="OrthoDB" id="5503950at2"/>
<evidence type="ECO:0000259" key="4">
    <source>
        <dbReference type="Pfam" id="PF13472"/>
    </source>
</evidence>
<feature type="signal peptide" evidence="3">
    <location>
        <begin position="1"/>
        <end position="23"/>
    </location>
</feature>
<evidence type="ECO:0000256" key="2">
    <source>
        <dbReference type="PIRSR" id="PIRSR637460-2"/>
    </source>
</evidence>
<evidence type="ECO:0000313" key="6">
    <source>
        <dbReference type="Proteomes" id="UP000215483"/>
    </source>
</evidence>
<proteinExistence type="predicted"/>
<sequence>MSRSRIASYAASLLLAAAACTLAGPVRAPAAPSVEAMDYVALGDSYSAGVGAGSYFTSGADCLRSSLAYPALWAAAHAPASFGFTACNGARTSDVMAKQLGPLSPRTDLVSLTVGGSDSGFTGVMATCVLPGTEACLSAVAKARSFMDGTLPGNLDRLYSAIRSKAPDAHVVVLGYPHLYLLHGTCSGGLADTERSALNGAVDELNSVIAERAADHGFTFADARTSFAGHEICSSTPWLHSVDWLDLTVSYHPTAPGQSLGYLPLLTGAA</sequence>
<dbReference type="PROSITE" id="PS51257">
    <property type="entry name" value="PROKAR_LIPOPROTEIN"/>
    <property type="match status" value="1"/>
</dbReference>
<accession>A0A233RPE0</accession>
<keyword evidence="3" id="KW-0732">Signal</keyword>